<dbReference type="GO" id="GO:0005524">
    <property type="term" value="F:ATP binding"/>
    <property type="evidence" value="ECO:0007669"/>
    <property type="project" value="InterPro"/>
</dbReference>
<dbReference type="GO" id="GO:0008360">
    <property type="term" value="P:regulation of cell shape"/>
    <property type="evidence" value="ECO:0007669"/>
    <property type="project" value="InterPro"/>
</dbReference>
<dbReference type="EC" id="6.3.2.13" evidence="4"/>
<dbReference type="SUPFAM" id="SSF53244">
    <property type="entry name" value="MurD-like peptide ligases, peptide-binding domain"/>
    <property type="match status" value="1"/>
</dbReference>
<dbReference type="GO" id="GO:0005737">
    <property type="term" value="C:cytoplasm"/>
    <property type="evidence" value="ECO:0007669"/>
    <property type="project" value="InterPro"/>
</dbReference>
<name>A0A1W1ED65_9ZZZZ</name>
<sequence>MIFDFNQKGYKYISDDTSKLNDETIFLKTEQNSVYLEKMENQPTYIEPDELMDLWNVRDMKIVGVTGTNGKTTVTAAIYSFLLDLNEKPALQGTRGLFAEEKRIEDKSMTTPSILETLHNMKQTRDLGCEYFIMEVSSHAIDQKRIEGLTFALKVHTNVTSDHLDYHGTVEEYRRVKSLFFADDSPKLLNKDDIKNIKYNPIAAKSYGVDEPATFKVQAFSLLNGITAGIKYMQEEATFHSPMVGLFNLYNIMAAIGSVEMLTGRKIQEICDVVENFAGVAGRMEVVSSNPLIIVDFAHTDDGMYQVLGSIKDRDISVVFGAGGNRDKSKRPKMGAVAGKFAKKIYVTSDNPRDEVPEMILEDILLGLPGKDHVTATPDRKLAIKMAIDELDEGDALLILGKGDEDYQEVKGVKHHFDDREVVRELLAVRER</sequence>
<evidence type="ECO:0000313" key="4">
    <source>
        <dbReference type="EMBL" id="SFZ97953.1"/>
    </source>
</evidence>
<dbReference type="Gene3D" id="3.40.1190.10">
    <property type="entry name" value="Mur-like, catalytic domain"/>
    <property type="match status" value="1"/>
</dbReference>
<evidence type="ECO:0000256" key="1">
    <source>
        <dbReference type="ARBA" id="ARBA00005898"/>
    </source>
</evidence>
<proteinExistence type="inferred from homology"/>
<feature type="domain" description="Mur ligase C-terminal" evidence="2">
    <location>
        <begin position="282"/>
        <end position="403"/>
    </location>
</feature>
<dbReference type="InterPro" id="IPR005761">
    <property type="entry name" value="UDP-N-AcMur-Glu-dNH2Pim_ligase"/>
</dbReference>
<dbReference type="AlphaFoldDB" id="A0A1W1ED65"/>
<dbReference type="Gene3D" id="3.90.190.20">
    <property type="entry name" value="Mur ligase, C-terminal domain"/>
    <property type="match status" value="1"/>
</dbReference>
<dbReference type="EMBL" id="FPKX01000032">
    <property type="protein sequence ID" value="SFZ97953.1"/>
    <property type="molecule type" value="Genomic_DNA"/>
</dbReference>
<dbReference type="Pfam" id="PF08245">
    <property type="entry name" value="Mur_ligase_M"/>
    <property type="match status" value="1"/>
</dbReference>
<organism evidence="4">
    <name type="scientific">hydrothermal vent metagenome</name>
    <dbReference type="NCBI Taxonomy" id="652676"/>
    <lineage>
        <taxon>unclassified sequences</taxon>
        <taxon>metagenomes</taxon>
        <taxon>ecological metagenomes</taxon>
    </lineage>
</organism>
<protein>
    <submittedName>
        <fullName evidence="4">UDP-N-acetylmuramoylalanyl-D-glutamate--2,6-diaminopimelate ligase</fullName>
        <ecNumber evidence="4">6.3.2.13</ecNumber>
    </submittedName>
</protein>
<dbReference type="SUPFAM" id="SSF53623">
    <property type="entry name" value="MurD-like peptide ligases, catalytic domain"/>
    <property type="match status" value="1"/>
</dbReference>
<accession>A0A1W1ED65</accession>
<evidence type="ECO:0000259" key="3">
    <source>
        <dbReference type="Pfam" id="PF08245"/>
    </source>
</evidence>
<dbReference type="InterPro" id="IPR013221">
    <property type="entry name" value="Mur_ligase_cen"/>
</dbReference>
<dbReference type="InterPro" id="IPR004101">
    <property type="entry name" value="Mur_ligase_C"/>
</dbReference>
<gene>
    <name evidence="4" type="ORF">MNB_SV-5-1613</name>
</gene>
<dbReference type="GO" id="GO:0051301">
    <property type="term" value="P:cell division"/>
    <property type="evidence" value="ECO:0007669"/>
    <property type="project" value="InterPro"/>
</dbReference>
<comment type="similarity">
    <text evidence="1">Belongs to the MurCDEF family. MurE subfamily.</text>
</comment>
<dbReference type="GO" id="GO:0008765">
    <property type="term" value="F:UDP-N-acetylmuramoylalanyl-D-glutamate-2,6-diaminopimelate ligase activity"/>
    <property type="evidence" value="ECO:0007669"/>
    <property type="project" value="UniProtKB-EC"/>
</dbReference>
<dbReference type="InterPro" id="IPR036565">
    <property type="entry name" value="Mur-like_cat_sf"/>
</dbReference>
<dbReference type="Pfam" id="PF02875">
    <property type="entry name" value="Mur_ligase_C"/>
    <property type="match status" value="1"/>
</dbReference>
<dbReference type="PANTHER" id="PTHR23135:SF4">
    <property type="entry name" value="UDP-N-ACETYLMURAMOYL-L-ALANYL-D-GLUTAMATE--2,6-DIAMINOPIMELATE LIGASE MURE HOMOLOG, CHLOROPLASTIC"/>
    <property type="match status" value="1"/>
</dbReference>
<dbReference type="PANTHER" id="PTHR23135">
    <property type="entry name" value="MUR LIGASE FAMILY MEMBER"/>
    <property type="match status" value="1"/>
</dbReference>
<dbReference type="HAMAP" id="MF_00208">
    <property type="entry name" value="MurE"/>
    <property type="match status" value="1"/>
</dbReference>
<evidence type="ECO:0000259" key="2">
    <source>
        <dbReference type="Pfam" id="PF02875"/>
    </source>
</evidence>
<keyword evidence="4" id="KW-0436">Ligase</keyword>
<feature type="domain" description="Mur ligase central" evidence="3">
    <location>
        <begin position="65"/>
        <end position="258"/>
    </location>
</feature>
<dbReference type="NCBIfam" id="TIGR01085">
    <property type="entry name" value="murE"/>
    <property type="match status" value="1"/>
</dbReference>
<reference evidence="4" key="1">
    <citation type="submission" date="2016-10" db="EMBL/GenBank/DDBJ databases">
        <authorList>
            <person name="de Groot N.N."/>
        </authorList>
    </citation>
    <scope>NUCLEOTIDE SEQUENCE</scope>
</reference>
<dbReference type="NCBIfam" id="NF001126">
    <property type="entry name" value="PRK00139.1-4"/>
    <property type="match status" value="1"/>
</dbReference>
<dbReference type="InterPro" id="IPR036615">
    <property type="entry name" value="Mur_ligase_C_dom_sf"/>
</dbReference>